<gene>
    <name evidence="7" type="primary">rmlC</name>
    <name evidence="7" type="synonym">rmlD</name>
    <name evidence="7" type="ordered locus">MLP_22490</name>
</gene>
<keyword evidence="7" id="KW-0413">Isomerase</keyword>
<keyword evidence="5" id="KW-0521">NADP</keyword>
<protein>
    <recommendedName>
        <fullName evidence="5">dTDP-4-dehydrorhamnose reductase</fullName>
        <ecNumber evidence="5">1.1.1.133</ecNumber>
    </recommendedName>
</protein>
<dbReference type="Gene3D" id="3.40.50.720">
    <property type="entry name" value="NAD(P)-binding Rossmann-like Domain"/>
    <property type="match status" value="1"/>
</dbReference>
<feature type="site" description="Participates in a stacking interaction with the thymidine ring of dTDP-4-oxo-6-deoxyglucose" evidence="4">
    <location>
        <position position="135"/>
    </location>
</feature>
<dbReference type="GO" id="GO:0005829">
    <property type="term" value="C:cytosol"/>
    <property type="evidence" value="ECO:0007669"/>
    <property type="project" value="TreeGrafter"/>
</dbReference>
<dbReference type="GO" id="GO:0008830">
    <property type="term" value="F:dTDP-4-dehydrorhamnose 3,5-epimerase activity"/>
    <property type="evidence" value="ECO:0007669"/>
    <property type="project" value="InterPro"/>
</dbReference>
<dbReference type="SUPFAM" id="SSF51735">
    <property type="entry name" value="NAD(P)-binding Rossmann-fold domains"/>
    <property type="match status" value="1"/>
</dbReference>
<dbReference type="InterPro" id="IPR011051">
    <property type="entry name" value="RmlC_Cupin_sf"/>
</dbReference>
<dbReference type="Pfam" id="PF04321">
    <property type="entry name" value="RmlD_sub_bind"/>
    <property type="match status" value="1"/>
</dbReference>
<dbReference type="Gene3D" id="2.60.120.10">
    <property type="entry name" value="Jelly Rolls"/>
    <property type="match status" value="1"/>
</dbReference>
<feature type="domain" description="RmlD-like substrate binding" evidence="6">
    <location>
        <begin position="188"/>
        <end position="461"/>
    </location>
</feature>
<dbReference type="InterPro" id="IPR000888">
    <property type="entry name" value="RmlC-like"/>
</dbReference>
<reference evidence="7 8" key="1">
    <citation type="submission" date="2011-05" db="EMBL/GenBank/DDBJ databases">
        <title>Whole genome sequence of Microlunatus phosphovorus NM-1.</title>
        <authorList>
            <person name="Hosoyama A."/>
            <person name="Sasaki K."/>
            <person name="Harada T."/>
            <person name="Igarashi R."/>
            <person name="Kawakoshi A."/>
            <person name="Sasagawa M."/>
            <person name="Fukada J."/>
            <person name="Nakamura S."/>
            <person name="Katano Y."/>
            <person name="Hanada S."/>
            <person name="Kamagata Y."/>
            <person name="Nakamura N."/>
            <person name="Yamazaki S."/>
            <person name="Fujita N."/>
        </authorList>
    </citation>
    <scope>NUCLEOTIDE SEQUENCE [LARGE SCALE GENOMIC DNA]</scope>
    <source>
        <strain evidence="8">ATCC 700054 / DSM 10555 / JCM 9379 / NBRC 101784 / NCIMB 13414 / VKM Ac-1990 / NM-1</strain>
    </source>
</reference>
<dbReference type="eggNOG" id="COG1091">
    <property type="taxonomic scope" value="Bacteria"/>
</dbReference>
<dbReference type="PANTHER" id="PTHR10491:SF4">
    <property type="entry name" value="METHIONINE ADENOSYLTRANSFERASE 2 SUBUNIT BETA"/>
    <property type="match status" value="1"/>
</dbReference>
<proteinExistence type="inferred from homology"/>
<comment type="similarity">
    <text evidence="1">Belongs to the dTDP-4-dehydrorhamnose 3,5-epimerase family.</text>
</comment>
<dbReference type="PANTHER" id="PTHR10491">
    <property type="entry name" value="DTDP-4-DEHYDRORHAMNOSE REDUCTASE"/>
    <property type="match status" value="1"/>
</dbReference>
<dbReference type="Pfam" id="PF00908">
    <property type="entry name" value="dTDP_sugar_isom"/>
    <property type="match status" value="1"/>
</dbReference>
<dbReference type="UniPathway" id="UPA00124"/>
<feature type="active site" description="Proton acceptor" evidence="3">
    <location>
        <position position="66"/>
    </location>
</feature>
<evidence type="ECO:0000256" key="1">
    <source>
        <dbReference type="ARBA" id="ARBA00010154"/>
    </source>
</evidence>
<evidence type="ECO:0000256" key="2">
    <source>
        <dbReference type="ARBA" id="ARBA00010944"/>
    </source>
</evidence>
<dbReference type="Proteomes" id="UP000007947">
    <property type="component" value="Chromosome"/>
</dbReference>
<evidence type="ECO:0000313" key="8">
    <source>
        <dbReference type="Proteomes" id="UP000007947"/>
    </source>
</evidence>
<dbReference type="HOGENOM" id="CLU_045518_6_2_11"/>
<dbReference type="OrthoDB" id="9803892at2"/>
<evidence type="ECO:0000256" key="5">
    <source>
        <dbReference type="RuleBase" id="RU364082"/>
    </source>
</evidence>
<dbReference type="KEGG" id="mph:MLP_22490"/>
<evidence type="ECO:0000259" key="6">
    <source>
        <dbReference type="Pfam" id="PF04321"/>
    </source>
</evidence>
<sequence>MAELSVTPTAIDGLLVVQLDVRADNRGWFKENWQRAKMVGLGLPDFAPVQNNVSFNTKAGATRGIHAEPWDKLVSVLHGRIFGAWVDLRPGDGFGRVVTLELGADTAVFVPRGVGNAFQTLTDETVYSYLVNDHWSLAAKDSYTFCNLADETLAIEWPIPLAQAELSEADKNHPPLSAVVPMSPPRRLVIGAGGQLGRALLAAWPDATGLTRADVDLTDPAGVAKLDLSGYGLVVNAAAYTAVDAAETEQGRRDAWAVNVAAVGALVHAAREHGTTLVHVSSDYVFDGTIEQHTEDEPFSPLGVYGQTKAAGDAVLATLPRHYLLRTSWVIGDGKNFVATMASLADRGIAPSVVGDQFGRLTFTDEIVAAIDHLVGTGAPFGTYNVSNGGPVTSWADIAKDVYAARGKDPAMVTEVSAEEYGRGKDLALRPRHSALDLGKLTATGFAPRPAHDRLAAYLAELP</sequence>
<dbReference type="InterPro" id="IPR029903">
    <property type="entry name" value="RmlD-like-bd"/>
</dbReference>
<dbReference type="GO" id="GO:0008831">
    <property type="term" value="F:dTDP-4-dehydrorhamnose reductase activity"/>
    <property type="evidence" value="ECO:0007669"/>
    <property type="project" value="UniProtKB-EC"/>
</dbReference>
<dbReference type="InterPro" id="IPR036291">
    <property type="entry name" value="NAD(P)-bd_dom_sf"/>
</dbReference>
<dbReference type="STRING" id="1032480.MLP_22490"/>
<evidence type="ECO:0000256" key="3">
    <source>
        <dbReference type="PIRSR" id="PIRSR600888-1"/>
    </source>
</evidence>
<keyword evidence="8" id="KW-1185">Reference proteome</keyword>
<evidence type="ECO:0000256" key="4">
    <source>
        <dbReference type="PIRSR" id="PIRSR600888-3"/>
    </source>
</evidence>
<feature type="active site" description="Proton donor" evidence="3">
    <location>
        <position position="129"/>
    </location>
</feature>
<comment type="function">
    <text evidence="5">Catalyzes the reduction of dTDP-6-deoxy-L-lyxo-4-hexulose to yield dTDP-L-rhamnose.</text>
</comment>
<name>F5XEP7_MICPN</name>
<dbReference type="EC" id="1.1.1.133" evidence="5"/>
<dbReference type="eggNOG" id="COG1898">
    <property type="taxonomic scope" value="Bacteria"/>
</dbReference>
<dbReference type="InterPro" id="IPR014710">
    <property type="entry name" value="RmlC-like_jellyroll"/>
</dbReference>
<organism evidence="7 8">
    <name type="scientific">Microlunatus phosphovorus (strain ATCC 700054 / DSM 10555 / JCM 9379 / NBRC 101784 / NCIMB 13414 / VKM Ac-1990 / NM-1)</name>
    <dbReference type="NCBI Taxonomy" id="1032480"/>
    <lineage>
        <taxon>Bacteria</taxon>
        <taxon>Bacillati</taxon>
        <taxon>Actinomycetota</taxon>
        <taxon>Actinomycetes</taxon>
        <taxon>Propionibacteriales</taxon>
        <taxon>Propionibacteriaceae</taxon>
        <taxon>Microlunatus</taxon>
    </lineage>
</organism>
<accession>F5XEP7</accession>
<dbReference type="CDD" id="cd05254">
    <property type="entry name" value="dTDP_HR_like_SDR_e"/>
    <property type="match status" value="1"/>
</dbReference>
<dbReference type="GO" id="GO:0019305">
    <property type="term" value="P:dTDP-rhamnose biosynthetic process"/>
    <property type="evidence" value="ECO:0007669"/>
    <property type="project" value="UniProtKB-UniPathway"/>
</dbReference>
<dbReference type="InterPro" id="IPR005913">
    <property type="entry name" value="dTDP_dehydrorham_reduct"/>
</dbReference>
<dbReference type="AlphaFoldDB" id="F5XEP7"/>
<dbReference type="Gene3D" id="3.90.25.10">
    <property type="entry name" value="UDP-galactose 4-epimerase, domain 1"/>
    <property type="match status" value="1"/>
</dbReference>
<keyword evidence="5 7" id="KW-0560">Oxidoreductase</keyword>
<comment type="pathway">
    <text evidence="5">Carbohydrate biosynthesis; dTDP-L-rhamnose biosynthesis.</text>
</comment>
<dbReference type="EMBL" id="AP012204">
    <property type="protein sequence ID" value="BAK35263.1"/>
    <property type="molecule type" value="Genomic_DNA"/>
</dbReference>
<dbReference type="RefSeq" id="WP_013863135.1">
    <property type="nucleotide sequence ID" value="NC_015635.1"/>
</dbReference>
<dbReference type="SUPFAM" id="SSF51182">
    <property type="entry name" value="RmlC-like cupins"/>
    <property type="match status" value="1"/>
</dbReference>
<evidence type="ECO:0000313" key="7">
    <source>
        <dbReference type="EMBL" id="BAK35263.1"/>
    </source>
</evidence>
<comment type="similarity">
    <text evidence="2 5">Belongs to the dTDP-4-dehydrorhamnose reductase family.</text>
</comment>